<keyword evidence="1" id="KW-1133">Transmembrane helix</keyword>
<sequence length="291" mass="31600">MTQSTCSLNQNTCISNTLCSATPTSPNDQLCISCVENLSLSIDCNCRDGTPYEGCQICQNSTCSQCRKGYFAYGDICQACSSGCTDCDNSSCKACSDGLVPIDVFCAPTQCRNKADCRNEKLFCIEGKCRQCSVACATCDSDMYCDRCTPGFYLSILGKCVQTCFQHPLQGQFCDDGTVKSCYSGQQRQCECGEADNCEFCNSDFSQCSYCLIGFKMQSDKCVQCADGYKKIGTLCLKTHDIDIQAKSGMSIGFIIGIVMAILCGVLGVLGVMVFLYFQKKKGLVGEGYHQ</sequence>
<dbReference type="PANTHER" id="PTHR45756:SF1">
    <property type="entry name" value="PROTEIN KINASE DOMAIN CONTAINING PROTEIN"/>
    <property type="match status" value="1"/>
</dbReference>
<dbReference type="SUPFAM" id="SSF57184">
    <property type="entry name" value="Growth factor receptor domain"/>
    <property type="match status" value="1"/>
</dbReference>
<keyword evidence="1" id="KW-0812">Transmembrane</keyword>
<gene>
    <name evidence="2" type="ORF">SS50377_12213</name>
    <name evidence="3" type="ORF">SS50377_26321</name>
</gene>
<reference evidence="3" key="2">
    <citation type="submission" date="2020-12" db="EMBL/GenBank/DDBJ databases">
        <title>New Spironucleus salmonicida genome in near-complete chromosomes.</title>
        <authorList>
            <person name="Xu F."/>
            <person name="Kurt Z."/>
            <person name="Jimenez-Gonzalez A."/>
            <person name="Astvaldsson A."/>
            <person name="Andersson J.O."/>
            <person name="Svard S.G."/>
        </authorList>
    </citation>
    <scope>NUCLEOTIDE SEQUENCE</scope>
    <source>
        <strain evidence="3">ATCC 50377</strain>
    </source>
</reference>
<keyword evidence="1" id="KW-0472">Membrane</keyword>
<dbReference type="AlphaFoldDB" id="V6LT37"/>
<dbReference type="InterPro" id="IPR053215">
    <property type="entry name" value="TKL_Ser/Thr_kinase"/>
</dbReference>
<evidence type="ECO:0000256" key="1">
    <source>
        <dbReference type="SAM" id="Phobius"/>
    </source>
</evidence>
<name>V6LT37_9EUKA</name>
<accession>V6LT37</accession>
<dbReference type="EMBL" id="AUWU02000006">
    <property type="protein sequence ID" value="KAH0572114.1"/>
    <property type="molecule type" value="Genomic_DNA"/>
</dbReference>
<proteinExistence type="predicted"/>
<keyword evidence="4" id="KW-1185">Reference proteome</keyword>
<dbReference type="EMBL" id="KI546035">
    <property type="protein sequence ID" value="EST47812.1"/>
    <property type="molecule type" value="Genomic_DNA"/>
</dbReference>
<dbReference type="VEuPathDB" id="GiardiaDB:SS50377_26321"/>
<dbReference type="OrthoDB" id="18487at2759"/>
<dbReference type="PANTHER" id="PTHR45756">
    <property type="entry name" value="PALMITOYLTRANSFERASE"/>
    <property type="match status" value="1"/>
</dbReference>
<protein>
    <submittedName>
        <fullName evidence="2">Cysteine-rich membrane protein 2</fullName>
    </submittedName>
</protein>
<dbReference type="Proteomes" id="UP000018208">
    <property type="component" value="Unassembled WGS sequence"/>
</dbReference>
<organism evidence="2">
    <name type="scientific">Spironucleus salmonicida</name>
    <dbReference type="NCBI Taxonomy" id="348837"/>
    <lineage>
        <taxon>Eukaryota</taxon>
        <taxon>Metamonada</taxon>
        <taxon>Diplomonadida</taxon>
        <taxon>Hexamitidae</taxon>
        <taxon>Hexamitinae</taxon>
        <taxon>Spironucleus</taxon>
    </lineage>
</organism>
<evidence type="ECO:0000313" key="3">
    <source>
        <dbReference type="EMBL" id="KAH0572114.1"/>
    </source>
</evidence>
<feature type="transmembrane region" description="Helical" evidence="1">
    <location>
        <begin position="252"/>
        <end position="278"/>
    </location>
</feature>
<evidence type="ECO:0000313" key="2">
    <source>
        <dbReference type="EMBL" id="EST47812.1"/>
    </source>
</evidence>
<evidence type="ECO:0000313" key="4">
    <source>
        <dbReference type="Proteomes" id="UP000018208"/>
    </source>
</evidence>
<reference evidence="2 3" key="1">
    <citation type="journal article" date="2014" name="PLoS Genet.">
        <title>The Genome of Spironucleus salmonicida Highlights a Fish Pathogen Adapted to Fluctuating Environments.</title>
        <authorList>
            <person name="Xu F."/>
            <person name="Jerlstrom-Hultqvist J."/>
            <person name="Einarsson E."/>
            <person name="Astvaldsson A."/>
            <person name="Svard S.G."/>
            <person name="Andersson J.O."/>
        </authorList>
    </citation>
    <scope>NUCLEOTIDE SEQUENCE</scope>
    <source>
        <strain evidence="3">ATCC 50377</strain>
    </source>
</reference>
<dbReference type="Gene3D" id="2.10.220.10">
    <property type="entry name" value="Hormone Receptor, Insulin-like Growth Factor Receptor 1, Chain A, domain 2"/>
    <property type="match status" value="1"/>
</dbReference>
<dbReference type="InterPro" id="IPR009030">
    <property type="entry name" value="Growth_fac_rcpt_cys_sf"/>
</dbReference>